<evidence type="ECO:0000256" key="1">
    <source>
        <dbReference type="ARBA" id="ARBA00005495"/>
    </source>
</evidence>
<dbReference type="OrthoDB" id="2993351at2759"/>
<dbReference type="PROSITE" id="PS51891">
    <property type="entry name" value="CENP_V_GFA"/>
    <property type="match status" value="1"/>
</dbReference>
<feature type="domain" description="CENP-V/GFA" evidence="4">
    <location>
        <begin position="13"/>
        <end position="125"/>
    </location>
</feature>
<comment type="similarity">
    <text evidence="1">Belongs to the Gfa family.</text>
</comment>
<keyword evidence="3" id="KW-0862">Zinc</keyword>
<evidence type="ECO:0000313" key="5">
    <source>
        <dbReference type="EMBL" id="KOF96927.1"/>
    </source>
</evidence>
<dbReference type="InterPro" id="IPR011057">
    <property type="entry name" value="Mss4-like_sf"/>
</dbReference>
<reference evidence="5" key="1">
    <citation type="submission" date="2015-07" db="EMBL/GenBank/DDBJ databases">
        <title>MeaNS - Measles Nucleotide Surveillance Program.</title>
        <authorList>
            <person name="Tran T."/>
            <person name="Druce J."/>
        </authorList>
    </citation>
    <scope>NUCLEOTIDE SEQUENCE</scope>
    <source>
        <strain evidence="5">UCB-OBI-ISO-001</strain>
        <tissue evidence="5">Gonad</tissue>
    </source>
</reference>
<protein>
    <recommendedName>
        <fullName evidence="4">CENP-V/GFA domain-containing protein</fullName>
    </recommendedName>
</protein>
<keyword evidence="2" id="KW-0479">Metal-binding</keyword>
<dbReference type="GO" id="GO:0046872">
    <property type="term" value="F:metal ion binding"/>
    <property type="evidence" value="ECO:0007669"/>
    <property type="project" value="UniProtKB-KW"/>
</dbReference>
<evidence type="ECO:0000256" key="3">
    <source>
        <dbReference type="ARBA" id="ARBA00022833"/>
    </source>
</evidence>
<proteinExistence type="inferred from homology"/>
<dbReference type="PANTHER" id="PTHR28620">
    <property type="entry name" value="CENTROMERE PROTEIN V"/>
    <property type="match status" value="1"/>
</dbReference>
<dbReference type="Gene3D" id="2.170.150.70">
    <property type="match status" value="1"/>
</dbReference>
<sequence>MSFMKMEIIKKAYFGGCHCGAVRFQCWAPETLLVLECNCSICFVKHNTHFIVHESNMEILKGEENLTTYRFNTMTAKHMFCKICGVQSFYVPRSNQDSYGINPRCLDSYESLSMTTEYFDGRHWETSFTEKAPQSFK</sequence>
<organism evidence="5">
    <name type="scientific">Octopus bimaculoides</name>
    <name type="common">California two-spotted octopus</name>
    <dbReference type="NCBI Taxonomy" id="37653"/>
    <lineage>
        <taxon>Eukaryota</taxon>
        <taxon>Metazoa</taxon>
        <taxon>Spiralia</taxon>
        <taxon>Lophotrochozoa</taxon>
        <taxon>Mollusca</taxon>
        <taxon>Cephalopoda</taxon>
        <taxon>Coleoidea</taxon>
        <taxon>Octopodiformes</taxon>
        <taxon>Octopoda</taxon>
        <taxon>Incirrata</taxon>
        <taxon>Octopodidae</taxon>
        <taxon>Octopus</taxon>
    </lineage>
</organism>
<dbReference type="InterPro" id="IPR052355">
    <property type="entry name" value="CENP-V-like"/>
</dbReference>
<accession>A0A0L8I629</accession>
<name>A0A0L8I629_OCTBM</name>
<gene>
    <name evidence="5" type="ORF">OCBIM_22032860mg</name>
</gene>
<dbReference type="GO" id="GO:0016846">
    <property type="term" value="F:carbon-sulfur lyase activity"/>
    <property type="evidence" value="ECO:0007669"/>
    <property type="project" value="InterPro"/>
</dbReference>
<dbReference type="OMA" id="DCSLCRR"/>
<evidence type="ECO:0000259" key="4">
    <source>
        <dbReference type="PROSITE" id="PS51891"/>
    </source>
</evidence>
<dbReference type="InterPro" id="IPR006913">
    <property type="entry name" value="CENP-V/GFA"/>
</dbReference>
<dbReference type="SUPFAM" id="SSF51316">
    <property type="entry name" value="Mss4-like"/>
    <property type="match status" value="1"/>
</dbReference>
<dbReference type="EMBL" id="KQ416453">
    <property type="protein sequence ID" value="KOF96927.1"/>
    <property type="molecule type" value="Genomic_DNA"/>
</dbReference>
<dbReference type="KEGG" id="obi:106883898"/>
<dbReference type="Pfam" id="PF04828">
    <property type="entry name" value="GFA"/>
    <property type="match status" value="1"/>
</dbReference>
<dbReference type="AlphaFoldDB" id="A0A0L8I629"/>
<dbReference type="PANTHER" id="PTHR28620:SF1">
    <property type="entry name" value="CENP-V_GFA DOMAIN-CONTAINING PROTEIN"/>
    <property type="match status" value="1"/>
</dbReference>
<dbReference type="STRING" id="37653.A0A0L8I629"/>
<evidence type="ECO:0000256" key="2">
    <source>
        <dbReference type="ARBA" id="ARBA00022723"/>
    </source>
</evidence>